<reference evidence="4" key="2">
    <citation type="submission" date="2015-01" db="EMBL/GenBank/DDBJ databases">
        <title>Evolutionary Origins and Diversification of the Mycorrhizal Mutualists.</title>
        <authorList>
            <consortium name="DOE Joint Genome Institute"/>
            <consortium name="Mycorrhizal Genomics Consortium"/>
            <person name="Kohler A."/>
            <person name="Kuo A."/>
            <person name="Nagy L.G."/>
            <person name="Floudas D."/>
            <person name="Copeland A."/>
            <person name="Barry K.W."/>
            <person name="Cichocki N."/>
            <person name="Veneault-Fourrey C."/>
            <person name="LaButti K."/>
            <person name="Lindquist E.A."/>
            <person name="Lipzen A."/>
            <person name="Lundell T."/>
            <person name="Morin E."/>
            <person name="Murat C."/>
            <person name="Riley R."/>
            <person name="Ohm R."/>
            <person name="Sun H."/>
            <person name="Tunlid A."/>
            <person name="Henrissat B."/>
            <person name="Grigoriev I.V."/>
            <person name="Hibbett D.S."/>
            <person name="Martin F."/>
        </authorList>
    </citation>
    <scope>NUCLEOTIDE SEQUENCE [LARGE SCALE GENOMIC DNA]</scope>
    <source>
        <strain evidence="4">h7</strain>
    </source>
</reference>
<evidence type="ECO:0000259" key="2">
    <source>
        <dbReference type="PROSITE" id="PS50837"/>
    </source>
</evidence>
<dbReference type="InterPro" id="IPR056884">
    <property type="entry name" value="NPHP3-like_N"/>
</dbReference>
<dbReference type="EMBL" id="KN831774">
    <property type="protein sequence ID" value="KIM44301.1"/>
    <property type="molecule type" value="Genomic_DNA"/>
</dbReference>
<name>A0A0C3CKI4_HEBCY</name>
<dbReference type="InterPro" id="IPR007111">
    <property type="entry name" value="NACHT_NTPase"/>
</dbReference>
<dbReference type="Gene3D" id="3.40.50.300">
    <property type="entry name" value="P-loop containing nucleotide triphosphate hydrolases"/>
    <property type="match status" value="1"/>
</dbReference>
<dbReference type="AlphaFoldDB" id="A0A0C3CKI4"/>
<dbReference type="OrthoDB" id="2932404at2759"/>
<evidence type="ECO:0000313" key="4">
    <source>
        <dbReference type="Proteomes" id="UP000053424"/>
    </source>
</evidence>
<evidence type="ECO:0000313" key="3">
    <source>
        <dbReference type="EMBL" id="KIM44301.1"/>
    </source>
</evidence>
<dbReference type="Proteomes" id="UP000053424">
    <property type="component" value="Unassembled WGS sequence"/>
</dbReference>
<feature type="domain" description="NACHT" evidence="2">
    <location>
        <begin position="39"/>
        <end position="183"/>
    </location>
</feature>
<feature type="non-terminal residue" evidence="3">
    <location>
        <position position="269"/>
    </location>
</feature>
<reference evidence="3 4" key="1">
    <citation type="submission" date="2014-04" db="EMBL/GenBank/DDBJ databases">
        <authorList>
            <consortium name="DOE Joint Genome Institute"/>
            <person name="Kuo A."/>
            <person name="Gay G."/>
            <person name="Dore J."/>
            <person name="Kohler A."/>
            <person name="Nagy L.G."/>
            <person name="Floudas D."/>
            <person name="Copeland A."/>
            <person name="Barry K.W."/>
            <person name="Cichocki N."/>
            <person name="Veneault-Fourrey C."/>
            <person name="LaButti K."/>
            <person name="Lindquist E.A."/>
            <person name="Lipzen A."/>
            <person name="Lundell T."/>
            <person name="Morin E."/>
            <person name="Murat C."/>
            <person name="Sun H."/>
            <person name="Tunlid A."/>
            <person name="Henrissat B."/>
            <person name="Grigoriev I.V."/>
            <person name="Hibbett D.S."/>
            <person name="Martin F."/>
            <person name="Nordberg H.P."/>
            <person name="Cantor M.N."/>
            <person name="Hua S.X."/>
        </authorList>
    </citation>
    <scope>NUCLEOTIDE SEQUENCE [LARGE SCALE GENOMIC DNA]</scope>
    <source>
        <strain evidence="4">h7</strain>
    </source>
</reference>
<evidence type="ECO:0000256" key="1">
    <source>
        <dbReference type="ARBA" id="ARBA00022737"/>
    </source>
</evidence>
<dbReference type="STRING" id="686832.A0A0C3CKI4"/>
<protein>
    <recommendedName>
        <fullName evidence="2">NACHT domain-containing protein</fullName>
    </recommendedName>
</protein>
<dbReference type="Pfam" id="PF24883">
    <property type="entry name" value="NPHP3_N"/>
    <property type="match status" value="1"/>
</dbReference>
<dbReference type="PROSITE" id="PS50837">
    <property type="entry name" value="NACHT"/>
    <property type="match status" value="1"/>
</dbReference>
<proteinExistence type="predicted"/>
<dbReference type="HOGENOM" id="CLU_000288_6_10_1"/>
<dbReference type="SUPFAM" id="SSF52540">
    <property type="entry name" value="P-loop containing nucleoside triphosphate hydrolases"/>
    <property type="match status" value="1"/>
</dbReference>
<sequence length="269" mass="29831">GAMHDSAERDPPPRCHPGTREKAIEDIVRWIEEPNPSSSVLWVNGRAGVGKTALMQKIAERGGIYFGGCFFFRRGVPGCNQKGGLFSTLAYQLAMNIPGMLEHVERAVSKDSSLPKKAADIQLQQLIVEPIKLLPLLPYCPIIIIDGLDECENHESQRDILSLVSRVSRDPSVPIRFIIASRPEYQICSVFNQESLLSTTRRLVLDEEYDSASDIELYLQDELADINRCNTDVMDQVGTPGPSPLEAIISTLVNRASGQFIYAATVIKY</sequence>
<organism evidence="3 4">
    <name type="scientific">Hebeloma cylindrosporum</name>
    <dbReference type="NCBI Taxonomy" id="76867"/>
    <lineage>
        <taxon>Eukaryota</taxon>
        <taxon>Fungi</taxon>
        <taxon>Dikarya</taxon>
        <taxon>Basidiomycota</taxon>
        <taxon>Agaricomycotina</taxon>
        <taxon>Agaricomycetes</taxon>
        <taxon>Agaricomycetidae</taxon>
        <taxon>Agaricales</taxon>
        <taxon>Agaricineae</taxon>
        <taxon>Hymenogastraceae</taxon>
        <taxon>Hebeloma</taxon>
    </lineage>
</organism>
<feature type="non-terminal residue" evidence="3">
    <location>
        <position position="1"/>
    </location>
</feature>
<keyword evidence="1" id="KW-0677">Repeat</keyword>
<dbReference type="InterPro" id="IPR027417">
    <property type="entry name" value="P-loop_NTPase"/>
</dbReference>
<dbReference type="PANTHER" id="PTHR10039:SF14">
    <property type="entry name" value="NACHT DOMAIN-CONTAINING PROTEIN"/>
    <property type="match status" value="1"/>
</dbReference>
<accession>A0A0C3CKI4</accession>
<keyword evidence="4" id="KW-1185">Reference proteome</keyword>
<dbReference type="PANTHER" id="PTHR10039">
    <property type="entry name" value="AMELOGENIN"/>
    <property type="match status" value="1"/>
</dbReference>
<gene>
    <name evidence="3" type="ORF">M413DRAFT_38244</name>
</gene>